<comment type="similarity">
    <text evidence="4">Belongs to the aldehyde dehydrogenase family.</text>
</comment>
<dbReference type="PANTHER" id="PTHR11699">
    <property type="entry name" value="ALDEHYDE DEHYDROGENASE-RELATED"/>
    <property type="match status" value="1"/>
</dbReference>
<proteinExistence type="inferred from homology"/>
<keyword evidence="1 4" id="KW-0560">Oxidoreductase</keyword>
<name>A0A024HC62_PSEKB</name>
<dbReference type="STRING" id="1301098.PKB_1111"/>
<dbReference type="OrthoDB" id="9812625at2"/>
<dbReference type="eggNOG" id="COG1012">
    <property type="taxonomic scope" value="Bacteria"/>
</dbReference>
<feature type="domain" description="Aldehyde dehydrogenase" evidence="5">
    <location>
        <begin position="13"/>
        <end position="470"/>
    </location>
</feature>
<evidence type="ECO:0000259" key="5">
    <source>
        <dbReference type="Pfam" id="PF00171"/>
    </source>
</evidence>
<reference evidence="6 7" key="1">
    <citation type="submission" date="2013-03" db="EMBL/GenBank/DDBJ databases">
        <authorList>
            <person name="Linke B."/>
        </authorList>
    </citation>
    <scope>NUCLEOTIDE SEQUENCE [LARGE SCALE GENOMIC DNA]</scope>
    <source>
        <strain evidence="6 7">B13</strain>
    </source>
</reference>
<dbReference type="InterPro" id="IPR015657">
    <property type="entry name" value="Aminobutyraldehyde_DH"/>
</dbReference>
<dbReference type="HOGENOM" id="CLU_005391_0_0_6"/>
<dbReference type="InterPro" id="IPR016162">
    <property type="entry name" value="Ald_DH_N"/>
</dbReference>
<dbReference type="Gene3D" id="3.40.605.10">
    <property type="entry name" value="Aldehyde Dehydrogenase, Chain A, domain 1"/>
    <property type="match status" value="1"/>
</dbReference>
<gene>
    <name evidence="6" type="primary">prr1</name>
    <name evidence="6" type="ORF">PKB_1111</name>
</gene>
<dbReference type="SUPFAM" id="SSF53720">
    <property type="entry name" value="ALDH-like"/>
    <property type="match status" value="1"/>
</dbReference>
<evidence type="ECO:0000313" key="6">
    <source>
        <dbReference type="EMBL" id="CDF82476.1"/>
    </source>
</evidence>
<reference evidence="6 7" key="2">
    <citation type="submission" date="2014-05" db="EMBL/GenBank/DDBJ databases">
        <title>Genome sequence of the 3-chlorobenzoate degrading bacterium Pseudomonas knackmussii B13 shows multiple evidence for horizontal gene transfer.</title>
        <authorList>
            <person name="Miyazaki R."/>
            <person name="Bertelli C."/>
            <person name="Falquet L."/>
            <person name="Robinson-Rechavi M."/>
            <person name="Gharib W."/>
            <person name="Roy S."/>
            <person name="Van der Meer J.R."/>
        </authorList>
    </citation>
    <scope>NUCLEOTIDE SEQUENCE [LARGE SCALE GENOMIC DNA]</scope>
    <source>
        <strain evidence="6 7">B13</strain>
    </source>
</reference>
<dbReference type="RefSeq" id="WP_043249713.1">
    <property type="nucleotide sequence ID" value="NZ_HG322950.1"/>
</dbReference>
<dbReference type="PROSITE" id="PS00687">
    <property type="entry name" value="ALDEHYDE_DEHYDR_GLU"/>
    <property type="match status" value="1"/>
</dbReference>
<dbReference type="InterPro" id="IPR029510">
    <property type="entry name" value="Ald_DH_CS_GLU"/>
</dbReference>
<organism evidence="6 7">
    <name type="scientific">Pseudomonas knackmussii (strain DSM 6978 / CCUG 54928 / LMG 23759 / B13)</name>
    <dbReference type="NCBI Taxonomy" id="1301098"/>
    <lineage>
        <taxon>Bacteria</taxon>
        <taxon>Pseudomonadati</taxon>
        <taxon>Pseudomonadota</taxon>
        <taxon>Gammaproteobacteria</taxon>
        <taxon>Pseudomonadales</taxon>
        <taxon>Pseudomonadaceae</taxon>
        <taxon>Pseudomonas</taxon>
    </lineage>
</organism>
<keyword evidence="7" id="KW-1185">Reference proteome</keyword>
<dbReference type="GO" id="GO:0019145">
    <property type="term" value="F:aminobutyraldehyde dehydrogenase (NAD+) activity"/>
    <property type="evidence" value="ECO:0007669"/>
    <property type="project" value="UniProtKB-EC"/>
</dbReference>
<dbReference type="AlphaFoldDB" id="A0A024HC62"/>
<dbReference type="InterPro" id="IPR016163">
    <property type="entry name" value="Ald_DH_C"/>
</dbReference>
<dbReference type="Gene3D" id="3.40.309.10">
    <property type="entry name" value="Aldehyde Dehydrogenase, Chain A, domain 2"/>
    <property type="match status" value="1"/>
</dbReference>
<evidence type="ECO:0000256" key="1">
    <source>
        <dbReference type="ARBA" id="ARBA00023002"/>
    </source>
</evidence>
<dbReference type="Proteomes" id="UP000025241">
    <property type="component" value="Chromosome I"/>
</dbReference>
<dbReference type="PATRIC" id="fig|1301098.3.peg.1124"/>
<dbReference type="InterPro" id="IPR016161">
    <property type="entry name" value="Ald_DH/histidinol_DH"/>
</dbReference>
<dbReference type="EC" id="1.2.1.19" evidence="6"/>
<keyword evidence="2" id="KW-0520">NAD</keyword>
<evidence type="ECO:0000256" key="3">
    <source>
        <dbReference type="PROSITE-ProRule" id="PRU10007"/>
    </source>
</evidence>
<protein>
    <submittedName>
        <fullName evidence="6">Gamma-aminobutyraldehyde dehydrogenase</fullName>
        <ecNumber evidence="6">1.2.1.19</ecNumber>
    </submittedName>
</protein>
<dbReference type="InterPro" id="IPR015590">
    <property type="entry name" value="Aldehyde_DH_dom"/>
</dbReference>
<feature type="active site" evidence="3">
    <location>
        <position position="246"/>
    </location>
</feature>
<dbReference type="FunFam" id="3.40.605.10:FF:000001">
    <property type="entry name" value="Aldehyde dehydrogenase 1"/>
    <property type="match status" value="1"/>
</dbReference>
<dbReference type="FunFam" id="3.40.309.10:FF:000010">
    <property type="entry name" value="Gamma-aminobutyraldehyde dehydrogenase"/>
    <property type="match status" value="1"/>
</dbReference>
<dbReference type="KEGG" id="pkc:PKB_1111"/>
<dbReference type="CDD" id="cd07092">
    <property type="entry name" value="ALDH_ABALDH-YdcW"/>
    <property type="match status" value="1"/>
</dbReference>
<dbReference type="Pfam" id="PF00171">
    <property type="entry name" value="Aldedh"/>
    <property type="match status" value="1"/>
</dbReference>
<sequence length="474" mass="51014">MQTKLLINGQLVAGEGEKLAVLNPSLGTALVEIAEATTAQVDAAVLAADAAFDSWSQTAPKDRSLLLLKLADAIDANAEELARLESNNCGKPYSAALNDELPAIADVFRFFAGASRCLQGSAAGEYLPGHTSMIRRDPIGVVASIAPWNYPLMMVAWKLGPALAAGNTVVLKPSEQTPLTALRLAELMAEIFPAGVVNVVFGRGPTVGEPLTTHPKVRMVSLTGSVATGSRIIAGTADTVKRMHMELGGKAPVIIFDDADIDAAVEGIRTFGFYNAGQDCTAACRIYAQKGIYAKFVQKLGEAVGSIQYGEQDDPNTELGPVITEQHLERVIGFVERARQQPHIEVVTGGKRADRPGFFFEPTVLAGARQDDEVVRREIFGPVVSVTEFDDEAQALAWANDSDYGLASSVWTSDIGRAHRLAARLQYGCTWVNTHFMLTTEMPHGGMKLSGYGKDMSMYGLEDYTAIRHVMFKH</sequence>
<dbReference type="NCBIfam" id="NF010000">
    <property type="entry name" value="PRK13473.1"/>
    <property type="match status" value="1"/>
</dbReference>
<evidence type="ECO:0000256" key="4">
    <source>
        <dbReference type="RuleBase" id="RU003345"/>
    </source>
</evidence>
<evidence type="ECO:0000256" key="2">
    <source>
        <dbReference type="ARBA" id="ARBA00023027"/>
    </source>
</evidence>
<evidence type="ECO:0000313" key="7">
    <source>
        <dbReference type="Proteomes" id="UP000025241"/>
    </source>
</evidence>
<accession>A0A024HC62</accession>
<dbReference type="EMBL" id="HG322950">
    <property type="protein sequence ID" value="CDF82476.1"/>
    <property type="molecule type" value="Genomic_DNA"/>
</dbReference>